<protein>
    <recommendedName>
        <fullName evidence="4">Outer membrane protein assembly factor BamB</fullName>
    </recommendedName>
</protein>
<sequence length="414" mass="45040">MRCFDKNFFKGFSAKKALAIVLLSSSLLACSSNDDEDPSTKVAELSDLDNAFDVEVLWDRSVGDGVDDYFSRLKPIVAYNKVYSASRMGDVIAFDKESGQRVWTVDLSDINNERSFWDSRLSALVAGGPTAGLNKVFLGTENGDVFALDAETGELVWQAKIKGEVITPPAIDSGILVVNSASGLIKAFDANTGDELWKVEQDVPPLTLRGISTPVIASGGVLVGSGKGEISVYILEKGQAGWTSEVGEATGSTELERVIDVDSAPVVFGDKVYAISARGNLVSIELKTGRILWKRQYSSYRQIAVYRNDIFLTNTRGHIYALNRVNGIERWSNVELTNRAVTGPSVVDRYIVVGDFEGYLHWLDQDTGEIVSRHKVDGSGIHSTPTVVDDILYSQSRDGDLQAIITPKIVSAAQ</sequence>
<evidence type="ECO:0000256" key="4">
    <source>
        <dbReference type="HAMAP-Rule" id="MF_00923"/>
    </source>
</evidence>
<comment type="subcellular location">
    <subcellularLocation>
        <location evidence="4">Cell outer membrane</location>
        <topology evidence="4">Lipid-anchor</topology>
    </subcellularLocation>
</comment>
<keyword evidence="3 4" id="KW-0998">Cell outer membrane</keyword>
<evidence type="ECO:0000259" key="6">
    <source>
        <dbReference type="Pfam" id="PF13360"/>
    </source>
</evidence>
<evidence type="ECO:0000256" key="2">
    <source>
        <dbReference type="ARBA" id="ARBA00023136"/>
    </source>
</evidence>
<dbReference type="InterPro" id="IPR015943">
    <property type="entry name" value="WD40/YVTN_repeat-like_dom_sf"/>
</dbReference>
<dbReference type="Gene3D" id="2.130.10.10">
    <property type="entry name" value="YVTN repeat-like/Quinoprotein amine dehydrogenase"/>
    <property type="match status" value="1"/>
</dbReference>
<dbReference type="Pfam" id="PF13360">
    <property type="entry name" value="PQQ_2"/>
    <property type="match status" value="2"/>
</dbReference>
<name>A0A099KJV1_COLPS</name>
<keyword evidence="2 4" id="KW-0472">Membrane</keyword>
<comment type="similarity">
    <text evidence="4">Belongs to the BamB family.</text>
</comment>
<feature type="domain" description="Pyrrolo-quinoline quinone repeat" evidence="6">
    <location>
        <begin position="88"/>
        <end position="333"/>
    </location>
</feature>
<dbReference type="InterPro" id="IPR002372">
    <property type="entry name" value="PQQ_rpt_dom"/>
</dbReference>
<evidence type="ECO:0000313" key="8">
    <source>
        <dbReference type="Proteomes" id="UP000029868"/>
    </source>
</evidence>
<comment type="caution">
    <text evidence="7">The sequence shown here is derived from an EMBL/GenBank/DDBJ whole genome shotgun (WGS) entry which is preliminary data.</text>
</comment>
<dbReference type="EMBL" id="JQEC01000045">
    <property type="protein sequence ID" value="KGJ90646.1"/>
    <property type="molecule type" value="Genomic_DNA"/>
</dbReference>
<dbReference type="AlphaFoldDB" id="A0A099KJV1"/>
<keyword evidence="4" id="KW-0564">Palmitate</keyword>
<keyword evidence="4 7" id="KW-0449">Lipoprotein</keyword>
<dbReference type="PROSITE" id="PS51257">
    <property type="entry name" value="PROKAR_LIPOPROTEIN"/>
    <property type="match status" value="1"/>
</dbReference>
<dbReference type="InterPro" id="IPR018391">
    <property type="entry name" value="PQQ_b-propeller_rpt"/>
</dbReference>
<evidence type="ECO:0000256" key="1">
    <source>
        <dbReference type="ARBA" id="ARBA00022729"/>
    </source>
</evidence>
<comment type="subunit">
    <text evidence="4">Part of the Bam complex.</text>
</comment>
<dbReference type="PANTHER" id="PTHR34512">
    <property type="entry name" value="CELL SURFACE PROTEIN"/>
    <property type="match status" value="1"/>
</dbReference>
<feature type="domain" description="Pyrrolo-quinoline quinone repeat" evidence="6">
    <location>
        <begin position="343"/>
        <end position="404"/>
    </location>
</feature>
<comment type="function">
    <text evidence="4">Part of the outer membrane protein assembly complex, which is involved in assembly and insertion of beta-barrel proteins into the outer membrane.</text>
</comment>
<dbReference type="NCBIfam" id="NF008351">
    <property type="entry name" value="PRK11138.1"/>
    <property type="match status" value="1"/>
</dbReference>
<dbReference type="OrthoDB" id="5173551at2"/>
<dbReference type="InterPro" id="IPR011047">
    <property type="entry name" value="Quinoprotein_ADH-like_sf"/>
</dbReference>
<dbReference type="PANTHER" id="PTHR34512:SF30">
    <property type="entry name" value="OUTER MEMBRANE PROTEIN ASSEMBLY FACTOR BAMB"/>
    <property type="match status" value="1"/>
</dbReference>
<keyword evidence="1 4" id="KW-0732">Signal</keyword>
<gene>
    <name evidence="4" type="primary">bamB</name>
    <name evidence="7" type="ORF">GAB14E_3452</name>
</gene>
<dbReference type="PATRIC" id="fig|28229.3.peg.3369"/>
<reference evidence="7 8" key="1">
    <citation type="submission" date="2014-08" db="EMBL/GenBank/DDBJ databases">
        <title>Genomic and Phenotypic Diversity of Colwellia psychrerythraea strains from Disparate Marine Basins.</title>
        <authorList>
            <person name="Techtmann S.M."/>
            <person name="Stelling S.C."/>
            <person name="Utturkar S.M."/>
            <person name="Alshibli N."/>
            <person name="Harris A."/>
            <person name="Brown S.D."/>
            <person name="Hazen T.C."/>
        </authorList>
    </citation>
    <scope>NUCLEOTIDE SEQUENCE [LARGE SCALE GENOMIC DNA]</scope>
    <source>
        <strain evidence="7 8">GAB14E</strain>
    </source>
</reference>
<dbReference type="GO" id="GO:0009279">
    <property type="term" value="C:cell outer membrane"/>
    <property type="evidence" value="ECO:0007669"/>
    <property type="project" value="UniProtKB-SubCell"/>
</dbReference>
<feature type="signal peptide" evidence="5">
    <location>
        <begin position="1"/>
        <end position="29"/>
    </location>
</feature>
<dbReference type="RefSeq" id="WP_052093876.1">
    <property type="nucleotide sequence ID" value="NZ_JQEC01000045.1"/>
</dbReference>
<dbReference type="NCBIfam" id="TIGR03300">
    <property type="entry name" value="assembly_YfgL"/>
    <property type="match status" value="1"/>
</dbReference>
<feature type="chain" id="PRO_5008983491" description="Outer membrane protein assembly factor BamB" evidence="5">
    <location>
        <begin position="30"/>
        <end position="414"/>
    </location>
</feature>
<organism evidence="7 8">
    <name type="scientific">Colwellia psychrerythraea</name>
    <name type="common">Vibrio psychroerythus</name>
    <dbReference type="NCBI Taxonomy" id="28229"/>
    <lineage>
        <taxon>Bacteria</taxon>
        <taxon>Pseudomonadati</taxon>
        <taxon>Pseudomonadota</taxon>
        <taxon>Gammaproteobacteria</taxon>
        <taxon>Alteromonadales</taxon>
        <taxon>Colwelliaceae</taxon>
        <taxon>Colwellia</taxon>
    </lineage>
</organism>
<dbReference type="HAMAP" id="MF_00923">
    <property type="entry name" value="OM_assembly_BamB"/>
    <property type="match status" value="1"/>
</dbReference>
<evidence type="ECO:0000256" key="3">
    <source>
        <dbReference type="ARBA" id="ARBA00023237"/>
    </source>
</evidence>
<evidence type="ECO:0000256" key="5">
    <source>
        <dbReference type="SAM" id="SignalP"/>
    </source>
</evidence>
<proteinExistence type="inferred from homology"/>
<dbReference type="GO" id="GO:0043165">
    <property type="term" value="P:Gram-negative-bacterium-type cell outer membrane assembly"/>
    <property type="evidence" value="ECO:0007669"/>
    <property type="project" value="UniProtKB-UniRule"/>
</dbReference>
<accession>A0A099KJV1</accession>
<dbReference type="SMART" id="SM00564">
    <property type="entry name" value="PQQ"/>
    <property type="match status" value="7"/>
</dbReference>
<dbReference type="SUPFAM" id="SSF50998">
    <property type="entry name" value="Quinoprotein alcohol dehydrogenase-like"/>
    <property type="match status" value="1"/>
</dbReference>
<dbReference type="InterPro" id="IPR017687">
    <property type="entry name" value="BamB"/>
</dbReference>
<dbReference type="GO" id="GO:0051205">
    <property type="term" value="P:protein insertion into membrane"/>
    <property type="evidence" value="ECO:0007669"/>
    <property type="project" value="UniProtKB-UniRule"/>
</dbReference>
<evidence type="ECO:0000313" key="7">
    <source>
        <dbReference type="EMBL" id="KGJ90646.1"/>
    </source>
</evidence>
<dbReference type="Proteomes" id="UP000029868">
    <property type="component" value="Unassembled WGS sequence"/>
</dbReference>